<dbReference type="RefSeq" id="WP_183983765.1">
    <property type="nucleotide sequence ID" value="NZ_JACIEV010000004.1"/>
</dbReference>
<dbReference type="EMBL" id="JACIEV010000004">
    <property type="protein sequence ID" value="MBB4153826.1"/>
    <property type="molecule type" value="Genomic_DNA"/>
</dbReference>
<gene>
    <name evidence="2" type="ORF">GGQ80_001732</name>
</gene>
<dbReference type="AlphaFoldDB" id="A0A840FC55"/>
<name>A0A840FC55_9SPHN</name>
<reference evidence="2 3" key="1">
    <citation type="submission" date="2020-08" db="EMBL/GenBank/DDBJ databases">
        <title>Genomic Encyclopedia of Type Strains, Phase IV (KMG-IV): sequencing the most valuable type-strain genomes for metagenomic binning, comparative biology and taxonomic classification.</title>
        <authorList>
            <person name="Goeker M."/>
        </authorList>
    </citation>
    <scope>NUCLEOTIDE SEQUENCE [LARGE SCALE GENOMIC DNA]</scope>
    <source>
        <strain evidence="2 3">YC6723</strain>
    </source>
</reference>
<evidence type="ECO:0000256" key="1">
    <source>
        <dbReference type="SAM" id="MobiDB-lite"/>
    </source>
</evidence>
<sequence>MKLRHLLGAAVVIAAMWPRAAGRGSTRRPPRRPGAGEESAPVTSPRDPTLSGGAAASLDA</sequence>
<evidence type="ECO:0000313" key="3">
    <source>
        <dbReference type="Proteomes" id="UP000529795"/>
    </source>
</evidence>
<organism evidence="2 3">
    <name type="scientific">Sphingomonas jinjuensis</name>
    <dbReference type="NCBI Taxonomy" id="535907"/>
    <lineage>
        <taxon>Bacteria</taxon>
        <taxon>Pseudomonadati</taxon>
        <taxon>Pseudomonadota</taxon>
        <taxon>Alphaproteobacteria</taxon>
        <taxon>Sphingomonadales</taxon>
        <taxon>Sphingomonadaceae</taxon>
        <taxon>Sphingomonas</taxon>
    </lineage>
</organism>
<keyword evidence="3" id="KW-1185">Reference proteome</keyword>
<protein>
    <submittedName>
        <fullName evidence="2">Uncharacterized protein</fullName>
    </submittedName>
</protein>
<proteinExistence type="predicted"/>
<feature type="region of interest" description="Disordered" evidence="1">
    <location>
        <begin position="18"/>
        <end position="60"/>
    </location>
</feature>
<accession>A0A840FC55</accession>
<evidence type="ECO:0000313" key="2">
    <source>
        <dbReference type="EMBL" id="MBB4153826.1"/>
    </source>
</evidence>
<comment type="caution">
    <text evidence="2">The sequence shown here is derived from an EMBL/GenBank/DDBJ whole genome shotgun (WGS) entry which is preliminary data.</text>
</comment>
<dbReference type="Proteomes" id="UP000529795">
    <property type="component" value="Unassembled WGS sequence"/>
</dbReference>